<evidence type="ECO:0000313" key="6">
    <source>
        <dbReference type="Proteomes" id="UP000663829"/>
    </source>
</evidence>
<evidence type="ECO:0000313" key="4">
    <source>
        <dbReference type="EMBL" id="CAF4082460.1"/>
    </source>
</evidence>
<dbReference type="Proteomes" id="UP000663829">
    <property type="component" value="Unassembled WGS sequence"/>
</dbReference>
<dbReference type="EMBL" id="CAJNOK010018738">
    <property type="protein sequence ID" value="CAF1287553.1"/>
    <property type="molecule type" value="Genomic_DNA"/>
</dbReference>
<dbReference type="SUPFAM" id="SSF49777">
    <property type="entry name" value="PEBP-like"/>
    <property type="match status" value="1"/>
</dbReference>
<dbReference type="Proteomes" id="UP000681722">
    <property type="component" value="Unassembled WGS sequence"/>
</dbReference>
<dbReference type="OrthoDB" id="2153661at2759"/>
<evidence type="ECO:0000256" key="1">
    <source>
        <dbReference type="ARBA" id="ARBA00007091"/>
    </source>
</evidence>
<evidence type="ECO:0000313" key="5">
    <source>
        <dbReference type="EMBL" id="CAF4092594.1"/>
    </source>
</evidence>
<gene>
    <name evidence="2" type="ORF">GPM918_LOCUS27709</name>
    <name evidence="3" type="ORF">OVA965_LOCUS27935</name>
    <name evidence="4" type="ORF">SRO942_LOCUS28074</name>
    <name evidence="5" type="ORF">TMI583_LOCUS28685</name>
</gene>
<dbReference type="PANTHER" id="PTHR11362">
    <property type="entry name" value="PHOSPHATIDYLETHANOLAMINE-BINDING PROTEIN"/>
    <property type="match status" value="1"/>
</dbReference>
<evidence type="ECO:0000313" key="3">
    <source>
        <dbReference type="EMBL" id="CAF1287553.1"/>
    </source>
</evidence>
<dbReference type="EMBL" id="CAJOBA010040309">
    <property type="protein sequence ID" value="CAF4092594.1"/>
    <property type="molecule type" value="Genomic_DNA"/>
</dbReference>
<dbReference type="AlphaFoldDB" id="A0A815CIJ3"/>
<dbReference type="EMBL" id="CAJOBC010029305">
    <property type="protein sequence ID" value="CAF4082460.1"/>
    <property type="molecule type" value="Genomic_DNA"/>
</dbReference>
<accession>A0A815CIJ3</accession>
<protein>
    <recommendedName>
        <fullName evidence="7">Phosphatidylethanolamine-binding protein</fullName>
    </recommendedName>
</protein>
<evidence type="ECO:0000313" key="2">
    <source>
        <dbReference type="EMBL" id="CAF1284223.1"/>
    </source>
</evidence>
<comment type="caution">
    <text evidence="2">The sequence shown here is derived from an EMBL/GenBank/DDBJ whole genome shotgun (WGS) entry which is preliminary data.</text>
</comment>
<dbReference type="CDD" id="cd00866">
    <property type="entry name" value="PEBP_euk"/>
    <property type="match status" value="1"/>
</dbReference>
<reference evidence="2" key="1">
    <citation type="submission" date="2021-02" db="EMBL/GenBank/DDBJ databases">
        <authorList>
            <person name="Nowell W R."/>
        </authorList>
    </citation>
    <scope>NUCLEOTIDE SEQUENCE</scope>
</reference>
<dbReference type="PROSITE" id="PS01220">
    <property type="entry name" value="PBP"/>
    <property type="match status" value="1"/>
</dbReference>
<name>A0A815CIJ3_9BILA</name>
<dbReference type="EMBL" id="CAJNOQ010011746">
    <property type="protein sequence ID" value="CAF1284223.1"/>
    <property type="molecule type" value="Genomic_DNA"/>
</dbReference>
<keyword evidence="6" id="KW-1185">Reference proteome</keyword>
<sequence length="172" mass="19416">MSAGKSDHKDEVGYVLKELKEGLPHGDIFDVKYGDASVDNCLELTKDESKSKPVIEVDNRRLKAKNQYLTLIMTDPDAPSPTNHTRAPYLHYIVTNARKMDFSDGTAICNYMGPNPPSGSGPHRYIFLLYISNDMVEHDNIDDSQRVQYPIHEFVRTYNLGLEAAKYFITSG</sequence>
<dbReference type="InterPro" id="IPR035810">
    <property type="entry name" value="PEBP_euk"/>
</dbReference>
<dbReference type="InterPro" id="IPR036610">
    <property type="entry name" value="PEBP-like_sf"/>
</dbReference>
<dbReference type="Pfam" id="PF01161">
    <property type="entry name" value="PBP"/>
    <property type="match status" value="1"/>
</dbReference>
<dbReference type="Proteomes" id="UP000682733">
    <property type="component" value="Unassembled WGS sequence"/>
</dbReference>
<comment type="similarity">
    <text evidence="1">Belongs to the phosphatidylethanolamine-binding protein family.</text>
</comment>
<proteinExistence type="inferred from homology"/>
<dbReference type="Proteomes" id="UP000677228">
    <property type="component" value="Unassembled WGS sequence"/>
</dbReference>
<dbReference type="Gene3D" id="3.90.280.10">
    <property type="entry name" value="PEBP-like"/>
    <property type="match status" value="1"/>
</dbReference>
<dbReference type="PANTHER" id="PTHR11362:SF82">
    <property type="entry name" value="PHOSPHATIDYLETHANOLAMINE-BINDING PROTEIN 4"/>
    <property type="match status" value="1"/>
</dbReference>
<evidence type="ECO:0008006" key="7">
    <source>
        <dbReference type="Google" id="ProtNLM"/>
    </source>
</evidence>
<organism evidence="2 6">
    <name type="scientific">Didymodactylos carnosus</name>
    <dbReference type="NCBI Taxonomy" id="1234261"/>
    <lineage>
        <taxon>Eukaryota</taxon>
        <taxon>Metazoa</taxon>
        <taxon>Spiralia</taxon>
        <taxon>Gnathifera</taxon>
        <taxon>Rotifera</taxon>
        <taxon>Eurotatoria</taxon>
        <taxon>Bdelloidea</taxon>
        <taxon>Philodinida</taxon>
        <taxon>Philodinidae</taxon>
        <taxon>Didymodactylos</taxon>
    </lineage>
</organism>
<dbReference type="InterPro" id="IPR001858">
    <property type="entry name" value="Phosphatidylethanolamine-bd_CS"/>
</dbReference>
<dbReference type="InterPro" id="IPR008914">
    <property type="entry name" value="PEBP"/>
</dbReference>